<sequence>MKGLVEAEYLAAVAKRTRAGTDRFLVAKCYGDAIRPNLKRRRRVPEVEILHDETAPLRGKATRKRRKKSVPATSTCRRGEEPSGG</sequence>
<dbReference type="AlphaFoldDB" id="A0A7N0T565"/>
<protein>
    <submittedName>
        <fullName evidence="2">Uncharacterized protein</fullName>
    </submittedName>
</protein>
<evidence type="ECO:0000313" key="3">
    <source>
        <dbReference type="Proteomes" id="UP000594263"/>
    </source>
</evidence>
<keyword evidence="3" id="KW-1185">Reference proteome</keyword>
<reference evidence="2" key="1">
    <citation type="submission" date="2021-01" db="UniProtKB">
        <authorList>
            <consortium name="EnsemblPlants"/>
        </authorList>
    </citation>
    <scope>IDENTIFICATION</scope>
</reference>
<dbReference type="Proteomes" id="UP000594263">
    <property type="component" value="Unplaced"/>
</dbReference>
<evidence type="ECO:0000256" key="1">
    <source>
        <dbReference type="SAM" id="MobiDB-lite"/>
    </source>
</evidence>
<name>A0A7N0T565_KALFE</name>
<evidence type="ECO:0000313" key="2">
    <source>
        <dbReference type="EnsemblPlants" id="Kaladp0023s0103.1.v1.1.CDS.1"/>
    </source>
</evidence>
<feature type="compositionally biased region" description="Basic residues" evidence="1">
    <location>
        <begin position="60"/>
        <end position="69"/>
    </location>
</feature>
<accession>A0A7N0T565</accession>
<dbReference type="EnsemblPlants" id="Kaladp0023s0103.1.v1.1">
    <property type="protein sequence ID" value="Kaladp0023s0103.1.v1.1.CDS.1"/>
    <property type="gene ID" value="Kaladp0023s0103.v1.1"/>
</dbReference>
<proteinExistence type="predicted"/>
<feature type="region of interest" description="Disordered" evidence="1">
    <location>
        <begin position="52"/>
        <end position="85"/>
    </location>
</feature>
<organism evidence="2 3">
    <name type="scientific">Kalanchoe fedtschenkoi</name>
    <name type="common">Lavender scallops</name>
    <name type="synonym">South American air plant</name>
    <dbReference type="NCBI Taxonomy" id="63787"/>
    <lineage>
        <taxon>Eukaryota</taxon>
        <taxon>Viridiplantae</taxon>
        <taxon>Streptophyta</taxon>
        <taxon>Embryophyta</taxon>
        <taxon>Tracheophyta</taxon>
        <taxon>Spermatophyta</taxon>
        <taxon>Magnoliopsida</taxon>
        <taxon>eudicotyledons</taxon>
        <taxon>Gunneridae</taxon>
        <taxon>Pentapetalae</taxon>
        <taxon>Saxifragales</taxon>
        <taxon>Crassulaceae</taxon>
        <taxon>Kalanchoe</taxon>
    </lineage>
</organism>
<dbReference type="Gramene" id="Kaladp0023s0103.1.v1.1">
    <property type="protein sequence ID" value="Kaladp0023s0103.1.v1.1.CDS.1"/>
    <property type="gene ID" value="Kaladp0023s0103.v1.1"/>
</dbReference>